<reference evidence="1" key="1">
    <citation type="submission" date="2021-05" db="EMBL/GenBank/DDBJ databases">
        <title>Whole genome sequence of Curtobacterium flaccumfaciens pv. flaccumfaciens strain CFBP 3417.</title>
        <authorList>
            <person name="Osdaghi E."/>
            <person name="Taghouti G."/>
            <person name="Portier P."/>
            <person name="Fazliarab A."/>
            <person name="Taghavi S.M."/>
            <person name="Briand M."/>
            <person name="Le-Saux M."/>
            <person name="Jacques M.-A."/>
        </authorList>
    </citation>
    <scope>NUCLEOTIDE SEQUENCE</scope>
    <source>
        <strain evidence="1">CFBP 3417</strain>
    </source>
</reference>
<gene>
    <name evidence="1" type="ORF">KK103_15630</name>
</gene>
<sequence length="278" mass="30564">MAVHAFASLAGSPGVTTAAFAFAVHWPRPVVVFEAETANATSAMTGFFRSNLHPSAGGLDKVAVAYSRNVLTWQDLITPERGLSIAVHDLPALPQPIPTLPNGHRMWVVPGFHKLSIVDGVRRMWARFPNLFRAISEANIDVIVDLGRIAHEDIRLPLLDGADRVTIFSESTMVDLNRIYRRAELPDFAERLQGVGRAEKYRLVLTESRYEAIPAGDFGRNVLPVLAELPWDPDGAAVFSLGRPDAKPQRNAYRQAVRRAVAELDAQTTADLDRKVVG</sequence>
<comment type="caution">
    <text evidence="1">The sequence shown here is derived from an EMBL/GenBank/DDBJ whole genome shotgun (WGS) entry which is preliminary data.</text>
</comment>
<name>A0A5P8YUB1_9MICO</name>
<dbReference type="AlphaFoldDB" id="A0A5P8YUB1"/>
<dbReference type="RefSeq" id="WP_128781729.1">
    <property type="nucleotide sequence ID" value="NZ_CP041260.1"/>
</dbReference>
<evidence type="ECO:0000313" key="2">
    <source>
        <dbReference type="Proteomes" id="UP000709437"/>
    </source>
</evidence>
<dbReference type="InterPro" id="IPR027417">
    <property type="entry name" value="P-loop_NTPase"/>
</dbReference>
<dbReference type="Gene3D" id="3.40.50.300">
    <property type="entry name" value="P-loop containing nucleotide triphosphate hydrolases"/>
    <property type="match status" value="1"/>
</dbReference>
<dbReference type="Proteomes" id="UP000709437">
    <property type="component" value="Unassembled WGS sequence"/>
</dbReference>
<dbReference type="EMBL" id="JAHEWX010000025">
    <property type="protein sequence ID" value="MBT1543193.1"/>
    <property type="molecule type" value="Genomic_DNA"/>
</dbReference>
<proteinExistence type="predicted"/>
<protein>
    <submittedName>
        <fullName evidence="1">Uncharacterized protein</fullName>
    </submittedName>
</protein>
<organism evidence="1 2">
    <name type="scientific">Curtobacterium flaccumfaciens pv. flaccumfaciens</name>
    <dbReference type="NCBI Taxonomy" id="138532"/>
    <lineage>
        <taxon>Bacteria</taxon>
        <taxon>Bacillati</taxon>
        <taxon>Actinomycetota</taxon>
        <taxon>Actinomycetes</taxon>
        <taxon>Micrococcales</taxon>
        <taxon>Microbacteriaceae</taxon>
        <taxon>Curtobacterium</taxon>
    </lineage>
</organism>
<accession>A0A5P8YUB1</accession>
<evidence type="ECO:0000313" key="1">
    <source>
        <dbReference type="EMBL" id="MBT1543193.1"/>
    </source>
</evidence>